<accession>A0A1B0TR43</accession>
<proteinExistence type="predicted"/>
<evidence type="ECO:0000313" key="2">
    <source>
        <dbReference type="Proteomes" id="UP000204484"/>
    </source>
</evidence>
<dbReference type="Proteomes" id="UP000204484">
    <property type="component" value="Segment"/>
</dbReference>
<organism evidence="1 2">
    <name type="scientific">Escherichia phage GA2A</name>
    <dbReference type="NCBI Taxonomy" id="1755695"/>
    <lineage>
        <taxon>Viruses</taxon>
        <taxon>Duplodnaviria</taxon>
        <taxon>Heunggongvirae</taxon>
        <taxon>Uroviricota</taxon>
        <taxon>Caudoviricetes</taxon>
        <taxon>Autographivirales</taxon>
        <taxon>Autotranscriptaviridae</taxon>
        <taxon>Studiervirinae</taxon>
        <taxon>Kayfunavirus</taxon>
        <taxon>Kayfunavirus GA2A</taxon>
    </lineage>
</organism>
<dbReference type="GeneID" id="30309901"/>
<dbReference type="RefSeq" id="YP_009324938.1">
    <property type="nucleotide sequence ID" value="NC_031943.1"/>
</dbReference>
<dbReference type="KEGG" id="vg:30309901"/>
<reference evidence="2" key="1">
    <citation type="submission" date="2015-11" db="EMBL/GenBank/DDBJ databases">
        <authorList>
            <person name="Alasiri N."/>
            <person name="Anany H."/>
            <person name="Kropinski A.M."/>
            <person name="Griffiths M.W."/>
        </authorList>
    </citation>
    <scope>NUCLEOTIDE SEQUENCE [LARGE SCALE GENOMIC DNA]</scope>
</reference>
<keyword evidence="2" id="KW-1185">Reference proteome</keyword>
<protein>
    <submittedName>
        <fullName evidence="1">Uncharacterized protein</fullName>
    </submittedName>
</protein>
<dbReference type="EMBL" id="KT990215">
    <property type="protein sequence ID" value="ALP47769.1"/>
    <property type="molecule type" value="Genomic_DNA"/>
</dbReference>
<name>A0A1B0TR43_9CAUD</name>
<sequence>MYQITYSSEQAFYDGCYEMMKRGACYVANHHSLTITLTGGY</sequence>
<gene>
    <name evidence="1" type="ORF">GA2A_04</name>
</gene>
<evidence type="ECO:0000313" key="1">
    <source>
        <dbReference type="EMBL" id="ALP47769.1"/>
    </source>
</evidence>